<comment type="caution">
    <text evidence="1">The sequence shown here is derived from an EMBL/GenBank/DDBJ whole genome shotgun (WGS) entry which is preliminary data.</text>
</comment>
<sequence>MSLQVVRTLEYLIIARRTF</sequence>
<reference evidence="1 2" key="1">
    <citation type="journal article" date="2020" name="G3 (Bethesda)">
        <title>Improved Reference Genome for Cyclotella cryptica CCMP332, a Model for Cell Wall Morphogenesis, Salinity Adaptation, and Lipid Production in Diatoms (Bacillariophyta).</title>
        <authorList>
            <person name="Roberts W.R."/>
            <person name="Downey K.M."/>
            <person name="Ruck E.C."/>
            <person name="Traller J.C."/>
            <person name="Alverson A.J."/>
        </authorList>
    </citation>
    <scope>NUCLEOTIDE SEQUENCE [LARGE SCALE GENOMIC DNA]</scope>
    <source>
        <strain evidence="1 2">CCMP332</strain>
    </source>
</reference>
<dbReference type="EMBL" id="JABMIG020000013">
    <property type="protein sequence ID" value="KAL3803481.1"/>
    <property type="molecule type" value="Genomic_DNA"/>
</dbReference>
<organism evidence="1 2">
    <name type="scientific">Cyclotella cryptica</name>
    <dbReference type="NCBI Taxonomy" id="29204"/>
    <lineage>
        <taxon>Eukaryota</taxon>
        <taxon>Sar</taxon>
        <taxon>Stramenopiles</taxon>
        <taxon>Ochrophyta</taxon>
        <taxon>Bacillariophyta</taxon>
        <taxon>Coscinodiscophyceae</taxon>
        <taxon>Thalassiosirophycidae</taxon>
        <taxon>Stephanodiscales</taxon>
        <taxon>Stephanodiscaceae</taxon>
        <taxon>Cyclotella</taxon>
    </lineage>
</organism>
<name>A0ABD3QV32_9STRA</name>
<dbReference type="Proteomes" id="UP001516023">
    <property type="component" value="Unassembled WGS sequence"/>
</dbReference>
<accession>A0ABD3QV32</accession>
<protein>
    <submittedName>
        <fullName evidence="1">Uncharacterized protein</fullName>
    </submittedName>
</protein>
<dbReference type="AlphaFoldDB" id="A0ABD3QV32"/>
<proteinExistence type="predicted"/>
<gene>
    <name evidence="1" type="ORF">HJC23_014029</name>
</gene>
<evidence type="ECO:0000313" key="2">
    <source>
        <dbReference type="Proteomes" id="UP001516023"/>
    </source>
</evidence>
<feature type="non-terminal residue" evidence="1">
    <location>
        <position position="19"/>
    </location>
</feature>
<evidence type="ECO:0000313" key="1">
    <source>
        <dbReference type="EMBL" id="KAL3803481.1"/>
    </source>
</evidence>
<keyword evidence="2" id="KW-1185">Reference proteome</keyword>